<name>A0A653CIE9_CALMS</name>
<proteinExistence type="predicted"/>
<sequence length="70" mass="7934">ALEQAELLASRPVRQIPSWSDPYELSDSAFVKIYRLTKPMTENLIDTLTPHIPAPTTISARKVFFMCITL</sequence>
<accession>A0A653CIE9</accession>
<keyword evidence="2" id="KW-1185">Reference proteome</keyword>
<dbReference type="EMBL" id="CAACVG010007934">
    <property type="protein sequence ID" value="VEN47688.1"/>
    <property type="molecule type" value="Genomic_DNA"/>
</dbReference>
<feature type="non-terminal residue" evidence="1">
    <location>
        <position position="1"/>
    </location>
</feature>
<evidence type="ECO:0000313" key="2">
    <source>
        <dbReference type="Proteomes" id="UP000410492"/>
    </source>
</evidence>
<dbReference type="OrthoDB" id="6781102at2759"/>
<dbReference type="Proteomes" id="UP000410492">
    <property type="component" value="Unassembled WGS sequence"/>
</dbReference>
<dbReference type="AlphaFoldDB" id="A0A653CIE9"/>
<evidence type="ECO:0000313" key="1">
    <source>
        <dbReference type="EMBL" id="VEN47688.1"/>
    </source>
</evidence>
<organism evidence="1 2">
    <name type="scientific">Callosobruchus maculatus</name>
    <name type="common">Southern cowpea weevil</name>
    <name type="synonym">Pulse bruchid</name>
    <dbReference type="NCBI Taxonomy" id="64391"/>
    <lineage>
        <taxon>Eukaryota</taxon>
        <taxon>Metazoa</taxon>
        <taxon>Ecdysozoa</taxon>
        <taxon>Arthropoda</taxon>
        <taxon>Hexapoda</taxon>
        <taxon>Insecta</taxon>
        <taxon>Pterygota</taxon>
        <taxon>Neoptera</taxon>
        <taxon>Endopterygota</taxon>
        <taxon>Coleoptera</taxon>
        <taxon>Polyphaga</taxon>
        <taxon>Cucujiformia</taxon>
        <taxon>Chrysomeloidea</taxon>
        <taxon>Chrysomelidae</taxon>
        <taxon>Bruchinae</taxon>
        <taxon>Bruchini</taxon>
        <taxon>Callosobruchus</taxon>
    </lineage>
</organism>
<reference evidence="1 2" key="1">
    <citation type="submission" date="2019-01" db="EMBL/GenBank/DDBJ databases">
        <authorList>
            <person name="Sayadi A."/>
        </authorList>
    </citation>
    <scope>NUCLEOTIDE SEQUENCE [LARGE SCALE GENOMIC DNA]</scope>
</reference>
<gene>
    <name evidence="1" type="ORF">CALMAC_LOCUS9372</name>
</gene>
<protein>
    <submittedName>
        <fullName evidence="1">Uncharacterized protein</fullName>
    </submittedName>
</protein>